<keyword evidence="3" id="KW-1185">Reference proteome</keyword>
<accession>A0A9X1LRB2</accession>
<evidence type="ECO:0000256" key="1">
    <source>
        <dbReference type="SAM" id="MobiDB-lite"/>
    </source>
</evidence>
<evidence type="ECO:0000313" key="3">
    <source>
        <dbReference type="Proteomes" id="UP001139354"/>
    </source>
</evidence>
<dbReference type="AlphaFoldDB" id="A0A9X1LRB2"/>
<organism evidence="2 3">
    <name type="scientific">Microbacterium allomyrinae</name>
    <dbReference type="NCBI Taxonomy" id="2830666"/>
    <lineage>
        <taxon>Bacteria</taxon>
        <taxon>Bacillati</taxon>
        <taxon>Actinomycetota</taxon>
        <taxon>Actinomycetes</taxon>
        <taxon>Micrococcales</taxon>
        <taxon>Microbacteriaceae</taxon>
        <taxon>Microbacterium</taxon>
    </lineage>
</organism>
<gene>
    <name evidence="2" type="ORF">KEC57_00390</name>
</gene>
<comment type="caution">
    <text evidence="2">The sequence shown here is derived from an EMBL/GenBank/DDBJ whole genome shotgun (WGS) entry which is preliminary data.</text>
</comment>
<dbReference type="RefSeq" id="WP_229382547.1">
    <property type="nucleotide sequence ID" value="NZ_JAGTTN010000001.1"/>
</dbReference>
<dbReference type="Proteomes" id="UP001139354">
    <property type="component" value="Unassembled WGS sequence"/>
</dbReference>
<feature type="region of interest" description="Disordered" evidence="1">
    <location>
        <begin position="122"/>
        <end position="147"/>
    </location>
</feature>
<dbReference type="EMBL" id="JAGTTN010000001">
    <property type="protein sequence ID" value="MCC2030637.1"/>
    <property type="molecule type" value="Genomic_DNA"/>
</dbReference>
<sequence>MTIGKLRPTPPDLWTDEDLISLPLEVKWTALGLRMHADDHGRETCTDWKLRPSIWPGASLTEDDLTEHLLILDAAGYIGIYAEGGRTYYQVREWPSVSHPLRSKHPAPPPDLFQRAAGDPLAGRSAWEREGEGEWASEGESPGARLAGFPPSPFCKVHHPHGTTNDCRHCGTARNAAKVWEQENRGTPDESL</sequence>
<reference evidence="2" key="1">
    <citation type="submission" date="2021-04" db="EMBL/GenBank/DDBJ databases">
        <title>Microbacterium tenobrionis sp. nov. and Microbacterium allomyrinae sp. nov., isolated from larvae of Tenobrio molitor and Allomyrina dichotoma, respectively.</title>
        <authorList>
            <person name="Lee S.D."/>
        </authorList>
    </citation>
    <scope>NUCLEOTIDE SEQUENCE</scope>
    <source>
        <strain evidence="2">BWT-G7</strain>
    </source>
</reference>
<evidence type="ECO:0000313" key="2">
    <source>
        <dbReference type="EMBL" id="MCC2030637.1"/>
    </source>
</evidence>
<name>A0A9X1LRB2_9MICO</name>
<protein>
    <submittedName>
        <fullName evidence="2">Uncharacterized protein</fullName>
    </submittedName>
</protein>
<proteinExistence type="predicted"/>